<proteinExistence type="predicted"/>
<dbReference type="OrthoDB" id="8041353at2759"/>
<organism evidence="1 2">
    <name type="scientific">Rhynchophorus ferrugineus</name>
    <name type="common">Red palm weevil</name>
    <name type="synonym">Curculio ferrugineus</name>
    <dbReference type="NCBI Taxonomy" id="354439"/>
    <lineage>
        <taxon>Eukaryota</taxon>
        <taxon>Metazoa</taxon>
        <taxon>Ecdysozoa</taxon>
        <taxon>Arthropoda</taxon>
        <taxon>Hexapoda</taxon>
        <taxon>Insecta</taxon>
        <taxon>Pterygota</taxon>
        <taxon>Neoptera</taxon>
        <taxon>Endopterygota</taxon>
        <taxon>Coleoptera</taxon>
        <taxon>Polyphaga</taxon>
        <taxon>Cucujiformia</taxon>
        <taxon>Curculionidae</taxon>
        <taxon>Dryophthorinae</taxon>
        <taxon>Rhynchophorus</taxon>
    </lineage>
</organism>
<sequence>MLDYNTSRDGLLQIQEEVLKSVIQKESILEVYDVDKTPLGRARLRALYFLFGTAVWQFFYGEPVNRARRAAGWFGVQFRKIRGLVDISDS</sequence>
<dbReference type="EMBL" id="JAACXV010000014">
    <property type="protein sequence ID" value="KAF7287384.1"/>
    <property type="molecule type" value="Genomic_DNA"/>
</dbReference>
<dbReference type="Proteomes" id="UP000625711">
    <property type="component" value="Unassembled WGS sequence"/>
</dbReference>
<evidence type="ECO:0000313" key="1">
    <source>
        <dbReference type="EMBL" id="KAF7287384.1"/>
    </source>
</evidence>
<protein>
    <submittedName>
        <fullName evidence="1">Uncharacterized protein</fullName>
    </submittedName>
</protein>
<name>A0A834MPH8_RHYFE</name>
<keyword evidence="2" id="KW-1185">Reference proteome</keyword>
<evidence type="ECO:0000313" key="2">
    <source>
        <dbReference type="Proteomes" id="UP000625711"/>
    </source>
</evidence>
<reference evidence="1" key="1">
    <citation type="submission" date="2020-08" db="EMBL/GenBank/DDBJ databases">
        <title>Genome sequencing and assembly of the red palm weevil Rhynchophorus ferrugineus.</title>
        <authorList>
            <person name="Dias G.B."/>
            <person name="Bergman C.M."/>
            <person name="Manee M."/>
        </authorList>
    </citation>
    <scope>NUCLEOTIDE SEQUENCE</scope>
    <source>
        <strain evidence="1">AA-2017</strain>
        <tissue evidence="1">Whole larva</tissue>
    </source>
</reference>
<accession>A0A834MPH8</accession>
<gene>
    <name evidence="1" type="ORF">GWI33_001740</name>
</gene>
<dbReference type="AlphaFoldDB" id="A0A834MPH8"/>
<comment type="caution">
    <text evidence="1">The sequence shown here is derived from an EMBL/GenBank/DDBJ whole genome shotgun (WGS) entry which is preliminary data.</text>
</comment>